<evidence type="ECO:0000256" key="1">
    <source>
        <dbReference type="SAM" id="Phobius"/>
    </source>
</evidence>
<dbReference type="AlphaFoldDB" id="A0AAD7M2E5"/>
<name>A0AAD7M2E5_QUISA</name>
<accession>A0AAD7M2E5</accession>
<dbReference type="PANTHER" id="PTHR33698:SF6">
    <property type="entry name" value="TRANSMEMBRANE PROTEIN"/>
    <property type="match status" value="1"/>
</dbReference>
<dbReference type="Proteomes" id="UP001163823">
    <property type="component" value="Chromosome 5"/>
</dbReference>
<keyword evidence="1" id="KW-0812">Transmembrane</keyword>
<feature type="transmembrane region" description="Helical" evidence="1">
    <location>
        <begin position="135"/>
        <end position="155"/>
    </location>
</feature>
<organism evidence="2 3">
    <name type="scientific">Quillaja saponaria</name>
    <name type="common">Soap bark tree</name>
    <dbReference type="NCBI Taxonomy" id="32244"/>
    <lineage>
        <taxon>Eukaryota</taxon>
        <taxon>Viridiplantae</taxon>
        <taxon>Streptophyta</taxon>
        <taxon>Embryophyta</taxon>
        <taxon>Tracheophyta</taxon>
        <taxon>Spermatophyta</taxon>
        <taxon>Magnoliopsida</taxon>
        <taxon>eudicotyledons</taxon>
        <taxon>Gunneridae</taxon>
        <taxon>Pentapetalae</taxon>
        <taxon>rosids</taxon>
        <taxon>fabids</taxon>
        <taxon>Fabales</taxon>
        <taxon>Quillajaceae</taxon>
        <taxon>Quillaja</taxon>
    </lineage>
</organism>
<comment type="caution">
    <text evidence="2">The sequence shown here is derived from an EMBL/GenBank/DDBJ whole genome shotgun (WGS) entry which is preliminary data.</text>
</comment>
<keyword evidence="1" id="KW-0472">Membrane</keyword>
<dbReference type="PANTHER" id="PTHR33698">
    <property type="entry name" value="NUCLEAR TRANSPORT FACTOR 2 (NTF2)-LIKE PROTEIN"/>
    <property type="match status" value="1"/>
</dbReference>
<gene>
    <name evidence="2" type="ORF">O6P43_012001</name>
</gene>
<sequence length="196" mass="22571">MGSSGEEDKQALDAVLKFYSAIKNKNISGLSDIIGDECRCECNFFSFFQAFQGKKQVMEFFSYLIKSLGNRIQIVVQPTLHDGMNVGVHWKLEWSKIHVPSGKGFSFHICQTYHGRVVIRNMEMFMEPLLHFEPIRLFFPFLLQKMMAYLTTILYKTNSYVVSNNKAARVLSILLVLLLIAALLIFLRITSYRPMP</sequence>
<keyword evidence="3" id="KW-1185">Reference proteome</keyword>
<dbReference type="Gene3D" id="3.10.450.50">
    <property type="match status" value="1"/>
</dbReference>
<dbReference type="EMBL" id="JARAOO010000005">
    <property type="protein sequence ID" value="KAJ7967786.1"/>
    <property type="molecule type" value="Genomic_DNA"/>
</dbReference>
<feature type="transmembrane region" description="Helical" evidence="1">
    <location>
        <begin position="167"/>
        <end position="187"/>
    </location>
</feature>
<reference evidence="2" key="1">
    <citation type="journal article" date="2023" name="Science">
        <title>Elucidation of the pathway for biosynthesis of saponin adjuvants from the soapbark tree.</title>
        <authorList>
            <person name="Reed J."/>
            <person name="Orme A."/>
            <person name="El-Demerdash A."/>
            <person name="Owen C."/>
            <person name="Martin L.B.B."/>
            <person name="Misra R.C."/>
            <person name="Kikuchi S."/>
            <person name="Rejzek M."/>
            <person name="Martin A.C."/>
            <person name="Harkess A."/>
            <person name="Leebens-Mack J."/>
            <person name="Louveau T."/>
            <person name="Stephenson M.J."/>
            <person name="Osbourn A."/>
        </authorList>
    </citation>
    <scope>NUCLEOTIDE SEQUENCE</scope>
    <source>
        <strain evidence="2">S10</strain>
    </source>
</reference>
<evidence type="ECO:0000313" key="3">
    <source>
        <dbReference type="Proteomes" id="UP001163823"/>
    </source>
</evidence>
<protein>
    <submittedName>
        <fullName evidence="2">Polyketide cyclase SnoaL-like domain-containing protein</fullName>
    </submittedName>
</protein>
<dbReference type="SUPFAM" id="SSF54427">
    <property type="entry name" value="NTF2-like"/>
    <property type="match status" value="1"/>
</dbReference>
<dbReference type="InterPro" id="IPR032710">
    <property type="entry name" value="NTF2-like_dom_sf"/>
</dbReference>
<evidence type="ECO:0000313" key="2">
    <source>
        <dbReference type="EMBL" id="KAJ7967786.1"/>
    </source>
</evidence>
<keyword evidence="1" id="KW-1133">Transmembrane helix</keyword>
<proteinExistence type="predicted"/>